<name>A0AAV5RT64_MAUHU</name>
<evidence type="ECO:0000313" key="4">
    <source>
        <dbReference type="EMBL" id="GMM54809.1"/>
    </source>
</evidence>
<gene>
    <name evidence="4" type="ORF">DAKH74_014250</name>
</gene>
<dbReference type="AlphaFoldDB" id="A0AAV5RT64"/>
<comment type="caution">
    <text evidence="4">The sequence shown here is derived from an EMBL/GenBank/DDBJ whole genome shotgun (WGS) entry which is preliminary data.</text>
</comment>
<sequence>MSKKQQRIVEELVQTHPEITAENAKSYVPRFPLSRVKKIAKMDEECGVLSNAVTVTTAFAAELFVQSLVESALAMSTLNQGRDSSKKTRSARLTYNDLAEVARKQEPYVFLEDALPKIQPNASASKNVSNKEKDQESEAEDDEEEPGNTTAEIEEQNKKNKQNTLSFFRYQANKPKTASKPSNDGSNEDEDVDMDADEQEIDAEEDADEMDEQIQEQLSQVEQMDRVVDVDEEERSASQKERMILNRNQEDNNDMLASSDSDPEEGNISDDDSHSDTSIV</sequence>
<evidence type="ECO:0000256" key="2">
    <source>
        <dbReference type="ARBA" id="ARBA00023242"/>
    </source>
</evidence>
<reference evidence="4 5" key="1">
    <citation type="journal article" date="2023" name="Elife">
        <title>Identification of key yeast species and microbe-microbe interactions impacting larval growth of Drosophila in the wild.</title>
        <authorList>
            <person name="Mure A."/>
            <person name="Sugiura Y."/>
            <person name="Maeda R."/>
            <person name="Honda K."/>
            <person name="Sakurai N."/>
            <person name="Takahashi Y."/>
            <person name="Watada M."/>
            <person name="Katoh T."/>
            <person name="Gotoh A."/>
            <person name="Gotoh Y."/>
            <person name="Taniguchi I."/>
            <person name="Nakamura K."/>
            <person name="Hayashi T."/>
            <person name="Katayama T."/>
            <person name="Uemura T."/>
            <person name="Hattori Y."/>
        </authorList>
    </citation>
    <scope>NUCLEOTIDE SEQUENCE [LARGE SCALE GENOMIC DNA]</scope>
    <source>
        <strain evidence="4 5">KH-74</strain>
    </source>
</reference>
<dbReference type="PANTHER" id="PTHR10252">
    <property type="entry name" value="HISTONE-LIKE TRANSCRIPTION FACTOR CCAAT-RELATED"/>
    <property type="match status" value="1"/>
</dbReference>
<dbReference type="PANTHER" id="PTHR10252:SF54">
    <property type="entry name" value="CHROMATIN ACCESSIBILITY COMPLEX PROTEIN 1"/>
    <property type="match status" value="1"/>
</dbReference>
<dbReference type="InterPro" id="IPR009072">
    <property type="entry name" value="Histone-fold"/>
</dbReference>
<keyword evidence="2" id="KW-0539">Nucleus</keyword>
<feature type="compositionally biased region" description="Polar residues" evidence="3">
    <location>
        <begin position="174"/>
        <end position="185"/>
    </location>
</feature>
<accession>A0AAV5RT64</accession>
<proteinExistence type="predicted"/>
<dbReference type="InterPro" id="IPR050568">
    <property type="entry name" value="Transcr_DNA_Rep_Reg"/>
</dbReference>
<dbReference type="CDD" id="cd22929">
    <property type="entry name" value="HFD_POLE4-like"/>
    <property type="match status" value="1"/>
</dbReference>
<keyword evidence="5" id="KW-1185">Reference proteome</keyword>
<dbReference type="Proteomes" id="UP001377567">
    <property type="component" value="Unassembled WGS sequence"/>
</dbReference>
<dbReference type="GO" id="GO:0006261">
    <property type="term" value="P:DNA-templated DNA replication"/>
    <property type="evidence" value="ECO:0007669"/>
    <property type="project" value="TreeGrafter"/>
</dbReference>
<feature type="compositionally biased region" description="Acidic residues" evidence="3">
    <location>
        <begin position="261"/>
        <end position="270"/>
    </location>
</feature>
<feature type="compositionally biased region" description="Basic and acidic residues" evidence="3">
    <location>
        <begin position="223"/>
        <end position="250"/>
    </location>
</feature>
<organism evidence="4 5">
    <name type="scientific">Maudiozyma humilis</name>
    <name type="common">Sour dough yeast</name>
    <name type="synonym">Kazachstania humilis</name>
    <dbReference type="NCBI Taxonomy" id="51915"/>
    <lineage>
        <taxon>Eukaryota</taxon>
        <taxon>Fungi</taxon>
        <taxon>Dikarya</taxon>
        <taxon>Ascomycota</taxon>
        <taxon>Saccharomycotina</taxon>
        <taxon>Saccharomycetes</taxon>
        <taxon>Saccharomycetales</taxon>
        <taxon>Saccharomycetaceae</taxon>
        <taxon>Maudiozyma</taxon>
    </lineage>
</organism>
<feature type="compositionally biased region" description="Basic and acidic residues" evidence="3">
    <location>
        <begin position="271"/>
        <end position="280"/>
    </location>
</feature>
<dbReference type="Gene3D" id="1.10.20.10">
    <property type="entry name" value="Histone, subunit A"/>
    <property type="match status" value="1"/>
</dbReference>
<dbReference type="GO" id="GO:0008623">
    <property type="term" value="C:CHRAC"/>
    <property type="evidence" value="ECO:0007669"/>
    <property type="project" value="TreeGrafter"/>
</dbReference>
<comment type="subcellular location">
    <subcellularLocation>
        <location evidence="1">Nucleus</location>
    </subcellularLocation>
</comment>
<evidence type="ECO:0000313" key="5">
    <source>
        <dbReference type="Proteomes" id="UP001377567"/>
    </source>
</evidence>
<evidence type="ECO:0000256" key="3">
    <source>
        <dbReference type="SAM" id="MobiDB-lite"/>
    </source>
</evidence>
<feature type="region of interest" description="Disordered" evidence="3">
    <location>
        <begin position="121"/>
        <end position="280"/>
    </location>
</feature>
<protein>
    <submittedName>
        <fullName evidence="4">DNA polymerase epsilon noncatalytic subunit</fullName>
    </submittedName>
</protein>
<dbReference type="SUPFAM" id="SSF47113">
    <property type="entry name" value="Histone-fold"/>
    <property type="match status" value="1"/>
</dbReference>
<feature type="compositionally biased region" description="Acidic residues" evidence="3">
    <location>
        <begin position="186"/>
        <end position="214"/>
    </location>
</feature>
<feature type="compositionally biased region" description="Acidic residues" evidence="3">
    <location>
        <begin position="137"/>
        <end position="146"/>
    </location>
</feature>
<dbReference type="GO" id="GO:0046982">
    <property type="term" value="F:protein heterodimerization activity"/>
    <property type="evidence" value="ECO:0007669"/>
    <property type="project" value="InterPro"/>
</dbReference>
<evidence type="ECO:0000256" key="1">
    <source>
        <dbReference type="ARBA" id="ARBA00004123"/>
    </source>
</evidence>
<dbReference type="EMBL" id="BTGD01000003">
    <property type="protein sequence ID" value="GMM54809.1"/>
    <property type="molecule type" value="Genomic_DNA"/>
</dbReference>